<dbReference type="Gene3D" id="3.40.50.150">
    <property type="entry name" value="Vaccinia Virus protein VP39"/>
    <property type="match status" value="1"/>
</dbReference>
<dbReference type="PANTHER" id="PTHR43861">
    <property type="entry name" value="TRANS-ACONITATE 2-METHYLTRANSFERASE-RELATED"/>
    <property type="match status" value="1"/>
</dbReference>
<proteinExistence type="predicted"/>
<dbReference type="RefSeq" id="WP_309938190.1">
    <property type="nucleotide sequence ID" value="NZ_AP025305.1"/>
</dbReference>
<evidence type="ECO:0000256" key="2">
    <source>
        <dbReference type="ARBA" id="ARBA00022679"/>
    </source>
</evidence>
<dbReference type="GO" id="GO:0008168">
    <property type="term" value="F:methyltransferase activity"/>
    <property type="evidence" value="ECO:0007669"/>
    <property type="project" value="UniProtKB-KW"/>
</dbReference>
<dbReference type="InterPro" id="IPR029063">
    <property type="entry name" value="SAM-dependent_MTases_sf"/>
</dbReference>
<evidence type="ECO:0000313" key="5">
    <source>
        <dbReference type="Proteomes" id="UP001185092"/>
    </source>
</evidence>
<protein>
    <submittedName>
        <fullName evidence="4">SAM-dependent methyltransferase</fullName>
    </submittedName>
</protein>
<keyword evidence="5" id="KW-1185">Reference proteome</keyword>
<dbReference type="AlphaFoldDB" id="A0AAE3XKR3"/>
<dbReference type="EMBL" id="JAVDQD010000002">
    <property type="protein sequence ID" value="MDR6238682.1"/>
    <property type="molecule type" value="Genomic_DNA"/>
</dbReference>
<keyword evidence="1 4" id="KW-0489">Methyltransferase</keyword>
<gene>
    <name evidence="4" type="ORF">HNQ88_001719</name>
</gene>
<sequence length="248" mass="28937">MSSDSKKEWFGEWFDSPYYHILYKNRDYSEAETFINNVIHKLEMASGDKVLDIACGKGRHSIFLNKNGMNVTGIDLSVQSIEFAKQFENDKLHFANHDMRETFQESQFDFVVNLFTSFGYFSDEKDNQKAINSAIDNLKPNGKMLLDFLNPTKVINQLKKDEKKTIDGISFDIHKRVDENNFIVKTIEFNDNEIDFKFEEKVKALKQTDFITYFNNAGAKIIGTYGSYEFDKFDMDNSDRMIFIAEKK</sequence>
<organism evidence="4 5">
    <name type="scientific">Aureibacter tunicatorum</name>
    <dbReference type="NCBI Taxonomy" id="866807"/>
    <lineage>
        <taxon>Bacteria</taxon>
        <taxon>Pseudomonadati</taxon>
        <taxon>Bacteroidota</taxon>
        <taxon>Cytophagia</taxon>
        <taxon>Cytophagales</taxon>
        <taxon>Persicobacteraceae</taxon>
        <taxon>Aureibacter</taxon>
    </lineage>
</organism>
<dbReference type="Gene3D" id="2.20.25.110">
    <property type="entry name" value="S-adenosyl-L-methionine-dependent methyltransferases"/>
    <property type="match status" value="1"/>
</dbReference>
<evidence type="ECO:0000313" key="4">
    <source>
        <dbReference type="EMBL" id="MDR6238682.1"/>
    </source>
</evidence>
<dbReference type="InterPro" id="IPR041698">
    <property type="entry name" value="Methyltransf_25"/>
</dbReference>
<name>A0AAE3XKR3_9BACT</name>
<dbReference type="GO" id="GO:0032259">
    <property type="term" value="P:methylation"/>
    <property type="evidence" value="ECO:0007669"/>
    <property type="project" value="UniProtKB-KW"/>
</dbReference>
<dbReference type="Proteomes" id="UP001185092">
    <property type="component" value="Unassembled WGS sequence"/>
</dbReference>
<keyword evidence="2" id="KW-0808">Transferase</keyword>
<dbReference type="PANTHER" id="PTHR43861:SF1">
    <property type="entry name" value="TRANS-ACONITATE 2-METHYLTRANSFERASE"/>
    <property type="match status" value="1"/>
</dbReference>
<accession>A0AAE3XKR3</accession>
<dbReference type="SUPFAM" id="SSF53335">
    <property type="entry name" value="S-adenosyl-L-methionine-dependent methyltransferases"/>
    <property type="match status" value="1"/>
</dbReference>
<dbReference type="CDD" id="cd02440">
    <property type="entry name" value="AdoMet_MTases"/>
    <property type="match status" value="1"/>
</dbReference>
<dbReference type="Pfam" id="PF13649">
    <property type="entry name" value="Methyltransf_25"/>
    <property type="match status" value="1"/>
</dbReference>
<feature type="domain" description="Methyltransferase" evidence="3">
    <location>
        <begin position="50"/>
        <end position="142"/>
    </location>
</feature>
<evidence type="ECO:0000259" key="3">
    <source>
        <dbReference type="Pfam" id="PF13649"/>
    </source>
</evidence>
<reference evidence="4" key="1">
    <citation type="submission" date="2023-07" db="EMBL/GenBank/DDBJ databases">
        <title>Genomic Encyclopedia of Type Strains, Phase IV (KMG-IV): sequencing the most valuable type-strain genomes for metagenomic binning, comparative biology and taxonomic classification.</title>
        <authorList>
            <person name="Goeker M."/>
        </authorList>
    </citation>
    <scope>NUCLEOTIDE SEQUENCE</scope>
    <source>
        <strain evidence="4">DSM 26174</strain>
    </source>
</reference>
<comment type="caution">
    <text evidence="4">The sequence shown here is derived from an EMBL/GenBank/DDBJ whole genome shotgun (WGS) entry which is preliminary data.</text>
</comment>
<evidence type="ECO:0000256" key="1">
    <source>
        <dbReference type="ARBA" id="ARBA00022603"/>
    </source>
</evidence>